<dbReference type="InterPro" id="IPR052710">
    <property type="entry name" value="CAAX_protease"/>
</dbReference>
<keyword evidence="1" id="KW-0812">Transmembrane</keyword>
<feature type="transmembrane region" description="Helical" evidence="1">
    <location>
        <begin position="60"/>
        <end position="82"/>
    </location>
</feature>
<name>A0ABS7HL95_9MICO</name>
<evidence type="ECO:0000259" key="2">
    <source>
        <dbReference type="Pfam" id="PF02517"/>
    </source>
</evidence>
<proteinExistence type="predicted"/>
<dbReference type="GO" id="GO:0008237">
    <property type="term" value="F:metallopeptidase activity"/>
    <property type="evidence" value="ECO:0007669"/>
    <property type="project" value="UniProtKB-KW"/>
</dbReference>
<feature type="transmembrane region" description="Helical" evidence="1">
    <location>
        <begin position="94"/>
        <end position="113"/>
    </location>
</feature>
<dbReference type="InterPro" id="IPR003675">
    <property type="entry name" value="Rce1/LyrA-like_dom"/>
</dbReference>
<dbReference type="EMBL" id="JAEUAW010000003">
    <property type="protein sequence ID" value="MBW9092997.1"/>
    <property type="molecule type" value="Genomic_DNA"/>
</dbReference>
<dbReference type="PANTHER" id="PTHR36435:SF1">
    <property type="entry name" value="CAAX AMINO TERMINAL PROTEASE FAMILY PROTEIN"/>
    <property type="match status" value="1"/>
</dbReference>
<reference evidence="3 4" key="1">
    <citation type="journal article" date="2021" name="MBio">
        <title>Poor Competitiveness of Bradyrhizobium in Pigeon Pea Root Colonization in Indian Soils.</title>
        <authorList>
            <person name="Chalasani D."/>
            <person name="Basu A."/>
            <person name="Pullabhotla S.V.S.R.N."/>
            <person name="Jorrin B."/>
            <person name="Neal A.L."/>
            <person name="Poole P.S."/>
            <person name="Podile A.R."/>
            <person name="Tkacz A."/>
        </authorList>
    </citation>
    <scope>NUCLEOTIDE SEQUENCE [LARGE SCALE GENOMIC DNA]</scope>
    <source>
        <strain evidence="3 4">HU14</strain>
    </source>
</reference>
<feature type="domain" description="CAAX prenyl protease 2/Lysostaphin resistance protein A-like" evidence="2">
    <location>
        <begin position="123"/>
        <end position="220"/>
    </location>
</feature>
<keyword evidence="1" id="KW-0472">Membrane</keyword>
<feature type="transmembrane region" description="Helical" evidence="1">
    <location>
        <begin position="119"/>
        <end position="137"/>
    </location>
</feature>
<evidence type="ECO:0000313" key="3">
    <source>
        <dbReference type="EMBL" id="MBW9092997.1"/>
    </source>
</evidence>
<feature type="transmembrane region" description="Helical" evidence="1">
    <location>
        <begin position="158"/>
        <end position="177"/>
    </location>
</feature>
<evidence type="ECO:0000313" key="4">
    <source>
        <dbReference type="Proteomes" id="UP001196843"/>
    </source>
</evidence>
<dbReference type="Proteomes" id="UP001196843">
    <property type="component" value="Unassembled WGS sequence"/>
</dbReference>
<keyword evidence="3" id="KW-0378">Hydrolase</keyword>
<evidence type="ECO:0000256" key="1">
    <source>
        <dbReference type="SAM" id="Phobius"/>
    </source>
</evidence>
<dbReference type="PANTHER" id="PTHR36435">
    <property type="entry name" value="SLR1288 PROTEIN"/>
    <property type="match status" value="1"/>
</dbReference>
<feature type="transmembrane region" description="Helical" evidence="1">
    <location>
        <begin position="20"/>
        <end position="40"/>
    </location>
</feature>
<keyword evidence="1" id="KW-1133">Transmembrane helix</keyword>
<keyword evidence="4" id="KW-1185">Reference proteome</keyword>
<sequence length="275" mass="29429">MAGQQHASGWKRFWERGGWWRSLLVVVGYYVLWQLVSLALGPLIGAIDTSDEAVGVLLGYGLPIALGCVILVVFALTVGWLRELFGRQPIRGRGWMWIAVVVTVLFNVLHFAGIDYTKASGALVAAWVVSSLFVGFAEEFLTRGLVVNLMRKAGYREIVVAVVSAALFAALHAGNLLSGQSVLATGFQLLYTFAFGICMYLALRVTGNLIWPILIHGTTDSATFLFTGNPAPGALSALAAQGNIVVIITGLVLLIFIRGRVNAPAPAIEDARASA</sequence>
<keyword evidence="3" id="KW-0482">Metalloprotease</keyword>
<comment type="caution">
    <text evidence="3">The sequence shown here is derived from an EMBL/GenBank/DDBJ whole genome shotgun (WGS) entry which is preliminary data.</text>
</comment>
<accession>A0ABS7HL95</accession>
<keyword evidence="3" id="KW-0645">Protease</keyword>
<protein>
    <submittedName>
        <fullName evidence="3">CPBP family intramembrane metalloprotease</fullName>
    </submittedName>
</protein>
<organism evidence="3 4">
    <name type="scientific">Microbacterium jejuense</name>
    <dbReference type="NCBI Taxonomy" id="1263637"/>
    <lineage>
        <taxon>Bacteria</taxon>
        <taxon>Bacillati</taxon>
        <taxon>Actinomycetota</taxon>
        <taxon>Actinomycetes</taxon>
        <taxon>Micrococcales</taxon>
        <taxon>Microbacteriaceae</taxon>
        <taxon>Microbacterium</taxon>
    </lineage>
</organism>
<feature type="transmembrane region" description="Helical" evidence="1">
    <location>
        <begin position="234"/>
        <end position="257"/>
    </location>
</feature>
<dbReference type="RefSeq" id="WP_220299729.1">
    <property type="nucleotide sequence ID" value="NZ_JAEUAW010000003.1"/>
</dbReference>
<gene>
    <name evidence="3" type="ORF">JNB62_04805</name>
</gene>
<dbReference type="Pfam" id="PF02517">
    <property type="entry name" value="Rce1-like"/>
    <property type="match status" value="1"/>
</dbReference>